<dbReference type="Proteomes" id="UP000637774">
    <property type="component" value="Unassembled WGS sequence"/>
</dbReference>
<accession>A0ABQ2A945</accession>
<evidence type="ECO:0000256" key="2">
    <source>
        <dbReference type="SAM" id="MobiDB-lite"/>
    </source>
</evidence>
<comment type="caution">
    <text evidence="4">The sequence shown here is derived from an EMBL/GenBank/DDBJ whole genome shotgun (WGS) entry which is preliminary data.</text>
</comment>
<keyword evidence="1" id="KW-0732">Signal</keyword>
<dbReference type="Gene3D" id="4.10.1080.10">
    <property type="entry name" value="TSP type-3 repeat"/>
    <property type="match status" value="1"/>
</dbReference>
<name>A0ABQ2A945_9BACT</name>
<keyword evidence="5" id="KW-1185">Reference proteome</keyword>
<gene>
    <name evidence="4" type="ORF">GCM10011495_29800</name>
</gene>
<dbReference type="EMBL" id="BMGY01000032">
    <property type="protein sequence ID" value="GGH88467.1"/>
    <property type="molecule type" value="Genomic_DNA"/>
</dbReference>
<dbReference type="SUPFAM" id="SSF103647">
    <property type="entry name" value="TSP type-3 repeat"/>
    <property type="match status" value="1"/>
</dbReference>
<feature type="domain" description="DUF5723" evidence="3">
    <location>
        <begin position="56"/>
        <end position="463"/>
    </location>
</feature>
<dbReference type="Pfam" id="PF18990">
    <property type="entry name" value="DUF5723"/>
    <property type="match status" value="1"/>
</dbReference>
<evidence type="ECO:0000259" key="3">
    <source>
        <dbReference type="Pfam" id="PF18990"/>
    </source>
</evidence>
<dbReference type="Pfam" id="PF02412">
    <property type="entry name" value="TSP_3"/>
    <property type="match status" value="2"/>
</dbReference>
<dbReference type="RefSeq" id="WP_188562890.1">
    <property type="nucleotide sequence ID" value="NZ_BMGY01000032.1"/>
</dbReference>
<protein>
    <recommendedName>
        <fullName evidence="3">DUF5723 domain-containing protein</fullName>
    </recommendedName>
</protein>
<evidence type="ECO:0000313" key="5">
    <source>
        <dbReference type="Proteomes" id="UP000637774"/>
    </source>
</evidence>
<sequence length="574" mass="62490">MMHINSSGGSALLRRSAIFGGLLLALLGVAHTGAGQGWTGLAQSNYGGTNNLYINPANLADARHKFYLNVAGANINFYNTYLQLDLPGPVGDFINGTRTFKKEYLNEQISGGTTFASITGEGRLPSLVLSLGPKSGLALTNRMRAFVQASNVSENLSRLARYGLGQADELGLANRLLNDNQFNVSVGAYHEFALSYARTFTPNQEHFWKAGATVKYLVGMGGGYLLNNGTEYQVYDRDSIQLRSRDLSYGFVSPTFYDQTGFNQSTFYGGEQLGRGFGTDLGVTYEWRPEYEKYKYHMDGKDWDDASRNKYRLRLGLALTDIGAISYGNERYVRQAKLANGRTLQLGQLDTISIGTADDIGPQIKRLIGLESQSRQFTSYLPTTLRLSADYRLVKHLFAGLLWTQNLLPVGTIGQRSISSLAFTPRIEFSHLEMAMPIILANNYRKLQLGAMARLGPLVVGSDNLGGLFGLTTTTGADVYVSLGLALHKHRHHDKDGDQVSNSLDKCPKVKGSWALKGCPDQDGDLVPDAADECPAVAGLAKFKGCPDTDSDGIPDKLDNCPDVAGPAEKQGCP</sequence>
<evidence type="ECO:0000313" key="4">
    <source>
        <dbReference type="EMBL" id="GGH88467.1"/>
    </source>
</evidence>
<proteinExistence type="predicted"/>
<evidence type="ECO:0000256" key="1">
    <source>
        <dbReference type="ARBA" id="ARBA00022729"/>
    </source>
</evidence>
<organism evidence="4 5">
    <name type="scientific">Hymenobacter frigidus</name>
    <dbReference type="NCBI Taxonomy" id="1524095"/>
    <lineage>
        <taxon>Bacteria</taxon>
        <taxon>Pseudomonadati</taxon>
        <taxon>Bacteroidota</taxon>
        <taxon>Cytophagia</taxon>
        <taxon>Cytophagales</taxon>
        <taxon>Hymenobacteraceae</taxon>
        <taxon>Hymenobacter</taxon>
    </lineage>
</organism>
<reference evidence="5" key="1">
    <citation type="journal article" date="2019" name="Int. J. Syst. Evol. Microbiol.">
        <title>The Global Catalogue of Microorganisms (GCM) 10K type strain sequencing project: providing services to taxonomists for standard genome sequencing and annotation.</title>
        <authorList>
            <consortium name="The Broad Institute Genomics Platform"/>
            <consortium name="The Broad Institute Genome Sequencing Center for Infectious Disease"/>
            <person name="Wu L."/>
            <person name="Ma J."/>
        </authorList>
    </citation>
    <scope>NUCLEOTIDE SEQUENCE [LARGE SCALE GENOMIC DNA]</scope>
    <source>
        <strain evidence="5">CGMCC 1.14966</strain>
    </source>
</reference>
<dbReference type="InterPro" id="IPR043781">
    <property type="entry name" value="DUF5723"/>
</dbReference>
<feature type="region of interest" description="Disordered" evidence="2">
    <location>
        <begin position="546"/>
        <end position="574"/>
    </location>
</feature>
<dbReference type="InterPro" id="IPR028974">
    <property type="entry name" value="TSP_type-3_rpt"/>
</dbReference>
<dbReference type="InterPro" id="IPR003367">
    <property type="entry name" value="Thrombospondin_3-like_rpt"/>
</dbReference>